<feature type="transmembrane region" description="Helical" evidence="7">
    <location>
        <begin position="123"/>
        <end position="149"/>
    </location>
</feature>
<dbReference type="PANTHER" id="PTHR42718:SF47">
    <property type="entry name" value="METHYL VIOLOGEN RESISTANCE PROTEIN SMVA"/>
    <property type="match status" value="1"/>
</dbReference>
<keyword evidence="5 7" id="KW-1133">Transmembrane helix</keyword>
<keyword evidence="9" id="KW-1185">Reference proteome</keyword>
<dbReference type="EMBL" id="QEIN01000400">
    <property type="protein sequence ID" value="RCV48395.1"/>
    <property type="molecule type" value="Genomic_DNA"/>
</dbReference>
<reference evidence="8 9" key="1">
    <citation type="submission" date="2018-04" db="EMBL/GenBank/DDBJ databases">
        <title>Novel actinobacteria from marine sediment.</title>
        <authorList>
            <person name="Ng Z.Y."/>
            <person name="Tan G.Y.A."/>
        </authorList>
    </citation>
    <scope>NUCLEOTIDE SEQUENCE [LARGE SCALE GENOMIC DNA]</scope>
    <source>
        <strain evidence="8 9">TPS81</strain>
    </source>
</reference>
<gene>
    <name evidence="8" type="ORF">DEF24_26370</name>
</gene>
<comment type="caution">
    <text evidence="8">The sequence shown here is derived from an EMBL/GenBank/DDBJ whole genome shotgun (WGS) entry which is preliminary data.</text>
</comment>
<evidence type="ECO:0000256" key="4">
    <source>
        <dbReference type="ARBA" id="ARBA00022692"/>
    </source>
</evidence>
<dbReference type="Proteomes" id="UP000253318">
    <property type="component" value="Unassembled WGS sequence"/>
</dbReference>
<evidence type="ECO:0000256" key="2">
    <source>
        <dbReference type="ARBA" id="ARBA00022448"/>
    </source>
</evidence>
<dbReference type="Gene3D" id="1.20.1250.20">
    <property type="entry name" value="MFS general substrate transporter like domains"/>
    <property type="match status" value="1"/>
</dbReference>
<evidence type="ECO:0000313" key="8">
    <source>
        <dbReference type="EMBL" id="RCV48395.1"/>
    </source>
</evidence>
<evidence type="ECO:0000256" key="1">
    <source>
        <dbReference type="ARBA" id="ARBA00004651"/>
    </source>
</evidence>
<keyword evidence="2" id="KW-0813">Transport</keyword>
<dbReference type="SUPFAM" id="SSF103473">
    <property type="entry name" value="MFS general substrate transporter"/>
    <property type="match status" value="1"/>
</dbReference>
<evidence type="ECO:0000256" key="3">
    <source>
        <dbReference type="ARBA" id="ARBA00022475"/>
    </source>
</evidence>
<sequence>FYTRLDTQPDIPLLVAAMLAFGLGTGLAFAVTNDTVLASVPRERAGAAAAISETGMEVGGALGIAVLGSVLNGAYRGSVELPAGVPEDVRRAAEDSLAAALDAAAGLPAGAAEAVAATAREAFLTGIGVTMAVAGALLAAVAAAALYALRDVPKVIPDSAGGAHDPSADAAAPRS</sequence>
<accession>A0A368SY34</accession>
<dbReference type="AlphaFoldDB" id="A0A368SY34"/>
<organism evidence="8 9">
    <name type="scientific">Marinitenerispora sediminis</name>
    <dbReference type="NCBI Taxonomy" id="1931232"/>
    <lineage>
        <taxon>Bacteria</taxon>
        <taxon>Bacillati</taxon>
        <taxon>Actinomycetota</taxon>
        <taxon>Actinomycetes</taxon>
        <taxon>Streptosporangiales</taxon>
        <taxon>Nocardiopsidaceae</taxon>
        <taxon>Marinitenerispora</taxon>
    </lineage>
</organism>
<proteinExistence type="predicted"/>
<evidence type="ECO:0000313" key="9">
    <source>
        <dbReference type="Proteomes" id="UP000253318"/>
    </source>
</evidence>
<keyword evidence="3" id="KW-1003">Cell membrane</keyword>
<dbReference type="InterPro" id="IPR036259">
    <property type="entry name" value="MFS_trans_sf"/>
</dbReference>
<evidence type="ECO:0000256" key="7">
    <source>
        <dbReference type="SAM" id="Phobius"/>
    </source>
</evidence>
<keyword evidence="6 7" id="KW-0472">Membrane</keyword>
<evidence type="ECO:0000256" key="6">
    <source>
        <dbReference type="ARBA" id="ARBA00023136"/>
    </source>
</evidence>
<dbReference type="PANTHER" id="PTHR42718">
    <property type="entry name" value="MAJOR FACILITATOR SUPERFAMILY MULTIDRUG TRANSPORTER MFSC"/>
    <property type="match status" value="1"/>
</dbReference>
<protein>
    <submittedName>
        <fullName evidence="8">MFS transporter</fullName>
    </submittedName>
</protein>
<feature type="non-terminal residue" evidence="8">
    <location>
        <position position="1"/>
    </location>
</feature>
<name>A0A368SY34_9ACTN</name>
<comment type="subcellular location">
    <subcellularLocation>
        <location evidence="1">Cell membrane</location>
        <topology evidence="1">Multi-pass membrane protein</topology>
    </subcellularLocation>
</comment>
<dbReference type="GO" id="GO:0005886">
    <property type="term" value="C:plasma membrane"/>
    <property type="evidence" value="ECO:0007669"/>
    <property type="project" value="UniProtKB-SubCell"/>
</dbReference>
<feature type="transmembrane region" description="Helical" evidence="7">
    <location>
        <begin position="12"/>
        <end position="31"/>
    </location>
</feature>
<keyword evidence="4 7" id="KW-0812">Transmembrane</keyword>
<evidence type="ECO:0000256" key="5">
    <source>
        <dbReference type="ARBA" id="ARBA00022989"/>
    </source>
</evidence>